<dbReference type="InterPro" id="IPR010994">
    <property type="entry name" value="RuvA_2-like"/>
</dbReference>
<dbReference type="SUPFAM" id="SSF82771">
    <property type="entry name" value="GIY-YIG endonuclease"/>
    <property type="match status" value="1"/>
</dbReference>
<name>A0A0A8E4V7_9GAMM</name>
<evidence type="ECO:0000259" key="9">
    <source>
        <dbReference type="PROSITE" id="PS50164"/>
    </source>
</evidence>
<dbReference type="GO" id="GO:0009380">
    <property type="term" value="C:excinuclease repair complex"/>
    <property type="evidence" value="ECO:0007669"/>
    <property type="project" value="InterPro"/>
</dbReference>
<dbReference type="PANTHER" id="PTHR30562:SF1">
    <property type="entry name" value="UVRABC SYSTEM PROTEIN C"/>
    <property type="match status" value="1"/>
</dbReference>
<evidence type="ECO:0000256" key="7">
    <source>
        <dbReference type="HAMAP-Rule" id="MF_00203"/>
    </source>
</evidence>
<keyword evidence="4 7" id="KW-0267">Excision nuclease</keyword>
<dbReference type="Pfam" id="PF22920">
    <property type="entry name" value="UvrC_RNaseH"/>
    <property type="match status" value="1"/>
</dbReference>
<dbReference type="InterPro" id="IPR001162">
    <property type="entry name" value="UvrC_RNase_H_dom"/>
</dbReference>
<dbReference type="PROSITE" id="PS50165">
    <property type="entry name" value="UVRC"/>
    <property type="match status" value="1"/>
</dbReference>
<dbReference type="GO" id="GO:0003677">
    <property type="term" value="F:DNA binding"/>
    <property type="evidence" value="ECO:0007669"/>
    <property type="project" value="UniProtKB-UniRule"/>
</dbReference>
<dbReference type="HOGENOM" id="CLU_014841_3_0_6"/>
<dbReference type="InterPro" id="IPR004791">
    <property type="entry name" value="UvrC"/>
</dbReference>
<proteinExistence type="inferred from homology"/>
<reference evidence="11 12" key="1">
    <citation type="submission" date="2014-12" db="EMBL/GenBank/DDBJ databases">
        <title>Complete genome sequence of Francisella guanzhouensis strain 08HL01032 isolated from air-conditioning system in China.</title>
        <authorList>
            <person name="Svensson D."/>
            <person name="Ohrman C."/>
            <person name="Backman S."/>
            <person name="Karlsson E."/>
            <person name="Nilsson E."/>
            <person name="Bystrom M."/>
            <person name="Larkeryd A."/>
            <person name="Stenberg P."/>
            <person name="Scholtz H.C."/>
            <person name="Forsman M."/>
            <person name="Sjodin A."/>
        </authorList>
    </citation>
    <scope>NUCLEOTIDE SEQUENCE [LARGE SCALE GENOMIC DNA]</scope>
    <source>
        <strain evidence="11 12">08HL01032</strain>
    </source>
</reference>
<comment type="subcellular location">
    <subcellularLocation>
        <location evidence="7">Cytoplasm</location>
    </subcellularLocation>
</comment>
<dbReference type="Pfam" id="PF01541">
    <property type="entry name" value="GIY-YIG"/>
    <property type="match status" value="1"/>
</dbReference>
<keyword evidence="2 7" id="KW-0227">DNA damage</keyword>
<dbReference type="STRING" id="594679.SD28_04760"/>
<dbReference type="SMART" id="SM00465">
    <property type="entry name" value="GIYc"/>
    <property type="match status" value="1"/>
</dbReference>
<dbReference type="RefSeq" id="WP_039124607.1">
    <property type="nucleotide sequence ID" value="NZ_CP010427.1"/>
</dbReference>
<dbReference type="FunFam" id="3.30.420.340:FF:000001">
    <property type="entry name" value="UvrABC system protein C"/>
    <property type="match status" value="1"/>
</dbReference>
<feature type="domain" description="GIY-YIG" evidence="9">
    <location>
        <begin position="20"/>
        <end position="98"/>
    </location>
</feature>
<dbReference type="InterPro" id="IPR000305">
    <property type="entry name" value="GIY-YIG_endonuc"/>
</dbReference>
<evidence type="ECO:0000256" key="2">
    <source>
        <dbReference type="ARBA" id="ARBA00022763"/>
    </source>
</evidence>
<dbReference type="Gene3D" id="1.10.150.20">
    <property type="entry name" value="5' to 3' exonuclease, C-terminal subdomain"/>
    <property type="match status" value="1"/>
</dbReference>
<dbReference type="Proteomes" id="UP000031104">
    <property type="component" value="Chromosome"/>
</dbReference>
<evidence type="ECO:0000313" key="12">
    <source>
        <dbReference type="Proteomes" id="UP000031104"/>
    </source>
</evidence>
<comment type="function">
    <text evidence="7">The UvrABC repair system catalyzes the recognition and processing of DNA lesions. UvrC both incises the 5' and 3' sides of the lesion. The N-terminal half is responsible for the 3' incision and the C-terminal half is responsible for the 5' incision.</text>
</comment>
<dbReference type="KEGG" id="fgu:SD28_04760"/>
<dbReference type="GO" id="GO:0006289">
    <property type="term" value="P:nucleotide-excision repair"/>
    <property type="evidence" value="ECO:0007669"/>
    <property type="project" value="UniProtKB-UniRule"/>
</dbReference>
<dbReference type="SUPFAM" id="SSF46600">
    <property type="entry name" value="C-terminal UvrC-binding domain of UvrB"/>
    <property type="match status" value="1"/>
</dbReference>
<dbReference type="Gene3D" id="3.40.1440.10">
    <property type="entry name" value="GIY-YIG endonuclease"/>
    <property type="match status" value="1"/>
</dbReference>
<keyword evidence="12" id="KW-1185">Reference proteome</keyword>
<keyword evidence="3 7" id="KW-0228">DNA excision</keyword>
<evidence type="ECO:0000256" key="3">
    <source>
        <dbReference type="ARBA" id="ARBA00022769"/>
    </source>
</evidence>
<evidence type="ECO:0000256" key="5">
    <source>
        <dbReference type="ARBA" id="ARBA00023204"/>
    </source>
</evidence>
<dbReference type="Pfam" id="PF08459">
    <property type="entry name" value="UvrC_RNaseH_dom"/>
    <property type="match status" value="1"/>
</dbReference>
<dbReference type="EMBL" id="CP010427">
    <property type="protein sequence ID" value="AJC48994.1"/>
    <property type="molecule type" value="Genomic_DNA"/>
</dbReference>
<sequence>MIPSETKSFDLKNFLANLTTHSGVYRMFDKHGQIIYVGKAKNLKNRVNSYFSKGAKDSKTIMMVSQIAKIEITITPSDYEAYLLENNLIKQHRPKYNILFKDDKSYPYLVISKDKFPRVSFYRGKSAYKKGQCFGPYVSISSVKNTLNIIQKIFPIRQCENSYYKSRVRPCLQYQIKRCLGPCVGLVSQEQYDEQLAILKKFLGGKFSSVLEEISQKMHQASENMEYEKAQVYRDQLIVLRKLQQQQIVDIQTDKTFDVIGVYLQDTYASIALLQVQNGDVVADKHWSIDAKGQDKTSIMHAFLSHFYLSDEIRNIWPKNIILSKVDFSEIQDLLVSISQKIGQPINWILAPAADNLKWLKLAEVNARQKLNIYTASKTQYQKRLASLKEFLGLDKEIKRIECFDVSHFQGEATVASCVVYTDEGEDRKSHRRYNIKGIKAGDDYAAIYQAVYRRVSSGLEANNLPDIMIIDGGKGQIHQAEKVIQEFSLQNEVYLVSLGKGVERVSGKEKIYKGFDDTEYTLDEHNLGFLLLRQVRDSAHDHAIKGQRKRVSSNRQSSIIEEIESVGPKRRKALIMHFGGWQELSKASVDEIVKVKGISKKLAQAIWESFH</sequence>
<dbReference type="GO" id="GO:0005737">
    <property type="term" value="C:cytoplasm"/>
    <property type="evidence" value="ECO:0007669"/>
    <property type="project" value="UniProtKB-SubCell"/>
</dbReference>
<accession>A0A0A8E4V7</accession>
<dbReference type="PANTHER" id="PTHR30562">
    <property type="entry name" value="UVRC/OXIDOREDUCTASE"/>
    <property type="match status" value="1"/>
</dbReference>
<evidence type="ECO:0000259" key="10">
    <source>
        <dbReference type="PROSITE" id="PS50165"/>
    </source>
</evidence>
<dbReference type="GO" id="GO:0009381">
    <property type="term" value="F:excinuclease ABC activity"/>
    <property type="evidence" value="ECO:0007669"/>
    <property type="project" value="UniProtKB-UniRule"/>
</dbReference>
<dbReference type="SUPFAM" id="SSF47781">
    <property type="entry name" value="RuvA domain 2-like"/>
    <property type="match status" value="1"/>
</dbReference>
<feature type="domain" description="UvrC family homology region profile" evidence="10">
    <location>
        <begin position="259"/>
        <end position="485"/>
    </location>
</feature>
<dbReference type="HAMAP" id="MF_00203">
    <property type="entry name" value="UvrC"/>
    <property type="match status" value="1"/>
</dbReference>
<dbReference type="AlphaFoldDB" id="A0A0A8E4V7"/>
<dbReference type="OrthoDB" id="9804933at2"/>
<dbReference type="Pfam" id="PF14520">
    <property type="entry name" value="HHH_5"/>
    <property type="match status" value="1"/>
</dbReference>
<keyword evidence="6 7" id="KW-0742">SOS response</keyword>
<evidence type="ECO:0000256" key="1">
    <source>
        <dbReference type="ARBA" id="ARBA00022490"/>
    </source>
</evidence>
<keyword evidence="1 7" id="KW-0963">Cytoplasm</keyword>
<evidence type="ECO:0000256" key="4">
    <source>
        <dbReference type="ARBA" id="ARBA00022881"/>
    </source>
</evidence>
<feature type="domain" description="UVR" evidence="8">
    <location>
        <begin position="208"/>
        <end position="243"/>
    </location>
</feature>
<evidence type="ECO:0000313" key="11">
    <source>
        <dbReference type="EMBL" id="AJC48994.1"/>
    </source>
</evidence>
<dbReference type="InterPro" id="IPR001943">
    <property type="entry name" value="UVR_dom"/>
</dbReference>
<evidence type="ECO:0000259" key="8">
    <source>
        <dbReference type="PROSITE" id="PS50151"/>
    </source>
</evidence>
<protein>
    <recommendedName>
        <fullName evidence="7">UvrABC system protein C</fullName>
        <shortName evidence="7">Protein UvrC</shortName>
    </recommendedName>
    <alternativeName>
        <fullName evidence="7">Excinuclease ABC subunit C</fullName>
    </alternativeName>
</protein>
<dbReference type="InterPro" id="IPR035901">
    <property type="entry name" value="GIY-YIG_endonuc_sf"/>
</dbReference>
<evidence type="ECO:0000256" key="6">
    <source>
        <dbReference type="ARBA" id="ARBA00023236"/>
    </source>
</evidence>
<dbReference type="Gene3D" id="4.10.860.10">
    <property type="entry name" value="UVR domain"/>
    <property type="match status" value="1"/>
</dbReference>
<dbReference type="PROSITE" id="PS50151">
    <property type="entry name" value="UVR"/>
    <property type="match status" value="1"/>
</dbReference>
<dbReference type="InterPro" id="IPR050066">
    <property type="entry name" value="UvrABC_protein_C"/>
</dbReference>
<keyword evidence="5 7" id="KW-0234">DNA repair</keyword>
<dbReference type="Pfam" id="PF02151">
    <property type="entry name" value="UVR"/>
    <property type="match status" value="1"/>
</dbReference>
<dbReference type="InterPro" id="IPR047296">
    <property type="entry name" value="GIY-YIG_UvrC_Cho"/>
</dbReference>
<dbReference type="NCBIfam" id="TIGR00194">
    <property type="entry name" value="uvrC"/>
    <property type="match status" value="1"/>
</dbReference>
<dbReference type="Gene3D" id="3.30.420.340">
    <property type="entry name" value="UvrC, RNAse H endonuclease domain"/>
    <property type="match status" value="1"/>
</dbReference>
<dbReference type="InterPro" id="IPR038476">
    <property type="entry name" value="UvrC_RNase_H_dom_sf"/>
</dbReference>
<comment type="subunit">
    <text evidence="7">Interacts with UvrB in an incision complex.</text>
</comment>
<dbReference type="PROSITE" id="PS50164">
    <property type="entry name" value="GIY_YIG"/>
    <property type="match status" value="1"/>
</dbReference>
<organism evidence="11 12">
    <name type="scientific">Allofrancisella guangzhouensis</name>
    <dbReference type="NCBI Taxonomy" id="594679"/>
    <lineage>
        <taxon>Bacteria</taxon>
        <taxon>Pseudomonadati</taxon>
        <taxon>Pseudomonadota</taxon>
        <taxon>Gammaproteobacteria</taxon>
        <taxon>Thiotrichales</taxon>
        <taxon>Francisellaceae</taxon>
        <taxon>Allofrancisella</taxon>
    </lineage>
</organism>
<dbReference type="GO" id="GO:0009432">
    <property type="term" value="P:SOS response"/>
    <property type="evidence" value="ECO:0007669"/>
    <property type="project" value="UniProtKB-UniRule"/>
</dbReference>
<comment type="similarity">
    <text evidence="7">Belongs to the UvrC family.</text>
</comment>
<gene>
    <name evidence="7" type="primary">uvrC</name>
    <name evidence="11" type="ORF">SD28_04760</name>
</gene>
<dbReference type="InterPro" id="IPR036876">
    <property type="entry name" value="UVR_dom_sf"/>
</dbReference>
<dbReference type="CDD" id="cd10434">
    <property type="entry name" value="GIY-YIG_UvrC_Cho"/>
    <property type="match status" value="1"/>
</dbReference>
<dbReference type="FunFam" id="3.40.1440.10:FF:000001">
    <property type="entry name" value="UvrABC system protein C"/>
    <property type="match status" value="1"/>
</dbReference>